<evidence type="ECO:0000256" key="2">
    <source>
        <dbReference type="ARBA" id="ARBA00023125"/>
    </source>
</evidence>
<dbReference type="Gene3D" id="1.20.120.530">
    <property type="entry name" value="GntR ligand-binding domain-like"/>
    <property type="match status" value="1"/>
</dbReference>
<dbReference type="Proteomes" id="UP000275076">
    <property type="component" value="Unassembled WGS sequence"/>
</dbReference>
<dbReference type="OrthoDB" id="574518at2"/>
<name>A0A428NA40_9BACI</name>
<proteinExistence type="predicted"/>
<keyword evidence="3" id="KW-0804">Transcription</keyword>
<evidence type="ECO:0000313" key="5">
    <source>
        <dbReference type="EMBL" id="RSL35257.1"/>
    </source>
</evidence>
<dbReference type="InterPro" id="IPR008920">
    <property type="entry name" value="TF_FadR/GntR_C"/>
</dbReference>
<evidence type="ECO:0000256" key="3">
    <source>
        <dbReference type="ARBA" id="ARBA00023163"/>
    </source>
</evidence>
<accession>A0A428NA40</accession>
<dbReference type="EMBL" id="RBVX01000001">
    <property type="protein sequence ID" value="RSL35257.1"/>
    <property type="molecule type" value="Genomic_DNA"/>
</dbReference>
<dbReference type="InterPro" id="IPR011711">
    <property type="entry name" value="GntR_C"/>
</dbReference>
<keyword evidence="2" id="KW-0238">DNA-binding</keyword>
<keyword evidence="6" id="KW-1185">Reference proteome</keyword>
<reference evidence="5 6" key="1">
    <citation type="submission" date="2018-10" db="EMBL/GenBank/DDBJ databases">
        <title>Draft genome sequence of Bacillus salarius IM0101, isolated from a hypersaline soil in Inner Mongolia, China.</title>
        <authorList>
            <person name="Yamprayoonswat W."/>
            <person name="Boonvisut S."/>
            <person name="Jumpathong W."/>
            <person name="Sittihan S."/>
            <person name="Ruangsuj P."/>
            <person name="Wanthongcharoen S."/>
            <person name="Thongpramul N."/>
            <person name="Pimmason S."/>
            <person name="Yu B."/>
            <person name="Yasawong M."/>
        </authorList>
    </citation>
    <scope>NUCLEOTIDE SEQUENCE [LARGE SCALE GENOMIC DNA]</scope>
    <source>
        <strain evidence="5 6">IM0101</strain>
    </source>
</reference>
<comment type="caution">
    <text evidence="5">The sequence shown here is derived from an EMBL/GenBank/DDBJ whole genome shotgun (WGS) entry which is preliminary data.</text>
</comment>
<dbReference type="RefSeq" id="WP_125553700.1">
    <property type="nucleotide sequence ID" value="NZ_RBVX01000001.1"/>
</dbReference>
<dbReference type="SUPFAM" id="SSF48008">
    <property type="entry name" value="GntR ligand-binding domain-like"/>
    <property type="match status" value="1"/>
</dbReference>
<dbReference type="Pfam" id="PF07729">
    <property type="entry name" value="FCD"/>
    <property type="match status" value="1"/>
</dbReference>
<protein>
    <submittedName>
        <fullName evidence="5">GntR family transcriptional regulator</fullName>
    </submittedName>
</protein>
<organism evidence="5 6">
    <name type="scientific">Salibacterium salarium</name>
    <dbReference type="NCBI Taxonomy" id="284579"/>
    <lineage>
        <taxon>Bacteria</taxon>
        <taxon>Bacillati</taxon>
        <taxon>Bacillota</taxon>
        <taxon>Bacilli</taxon>
        <taxon>Bacillales</taxon>
        <taxon>Bacillaceae</taxon>
    </lineage>
</organism>
<feature type="domain" description="GntR C-terminal" evidence="4">
    <location>
        <begin position="7"/>
        <end position="107"/>
    </location>
</feature>
<evidence type="ECO:0000256" key="1">
    <source>
        <dbReference type="ARBA" id="ARBA00023015"/>
    </source>
</evidence>
<sequence>MTFFRKNIAQLQDIVEQQKNSAKKKDLRHFYTLDDRFHAIIFEGCNKQRILTVLQDMMSKNFNRVRLLSLSENLNTDTIISQHEQILEAIQNNDKETAENVVRKHLQLVTVDREELKERFPGYFK</sequence>
<dbReference type="GO" id="GO:0003677">
    <property type="term" value="F:DNA binding"/>
    <property type="evidence" value="ECO:0007669"/>
    <property type="project" value="UniProtKB-KW"/>
</dbReference>
<keyword evidence="1" id="KW-0805">Transcription regulation</keyword>
<dbReference type="PANTHER" id="PTHR43537">
    <property type="entry name" value="TRANSCRIPTIONAL REGULATOR, GNTR FAMILY"/>
    <property type="match status" value="1"/>
</dbReference>
<evidence type="ECO:0000259" key="4">
    <source>
        <dbReference type="Pfam" id="PF07729"/>
    </source>
</evidence>
<gene>
    <name evidence="5" type="ORF">D7Z54_01435</name>
</gene>
<dbReference type="AlphaFoldDB" id="A0A428NA40"/>
<dbReference type="PANTHER" id="PTHR43537:SF24">
    <property type="entry name" value="GLUCONATE OPERON TRANSCRIPTIONAL REPRESSOR"/>
    <property type="match status" value="1"/>
</dbReference>
<evidence type="ECO:0000313" key="6">
    <source>
        <dbReference type="Proteomes" id="UP000275076"/>
    </source>
</evidence>